<protein>
    <submittedName>
        <fullName evidence="1">DUF1847 domain-containing protein</fullName>
    </submittedName>
</protein>
<accession>A0A9E5DK28</accession>
<dbReference type="InterPro" id="IPR014997">
    <property type="entry name" value="DUF1847"/>
</dbReference>
<dbReference type="AlphaFoldDB" id="A0A9E5DK28"/>
<evidence type="ECO:0000313" key="3">
    <source>
        <dbReference type="Proteomes" id="UP001068021"/>
    </source>
</evidence>
<sequence length="190" mass="21704">MNCAVCMEKECRNGKDCLKLAEEMNELYGEHEIPLIKAAASVEADYYMKKTRIEEIILFGEKMNYEKIGLAFCIGLEKESRKIYSIFKEHFKVYSVCCKMCGIDKTEFDLDKIDKTSYEAMCNPVGQASFLNEKETDLNIIVGLCIGHDILFTEHSEAPVTTLVVKDRVLAHNPLGAVYSNYYLNKLKKQ</sequence>
<organism evidence="1 3">
    <name type="scientific">Methanobacterium veterum</name>
    <dbReference type="NCBI Taxonomy" id="408577"/>
    <lineage>
        <taxon>Archaea</taxon>
        <taxon>Methanobacteriati</taxon>
        <taxon>Methanobacteriota</taxon>
        <taxon>Methanomada group</taxon>
        <taxon>Methanobacteria</taxon>
        <taxon>Methanobacteriales</taxon>
        <taxon>Methanobacteriaceae</taxon>
        <taxon>Methanobacterium</taxon>
    </lineage>
</organism>
<proteinExistence type="predicted"/>
<dbReference type="RefSeq" id="WP_048080451.1">
    <property type="nucleotide sequence ID" value="NZ_JAPVER010000018.1"/>
</dbReference>
<comment type="caution">
    <text evidence="1">The sequence shown here is derived from an EMBL/GenBank/DDBJ whole genome shotgun (WGS) entry which is preliminary data.</text>
</comment>
<dbReference type="Proteomes" id="UP001074446">
    <property type="component" value="Unassembled WGS sequence"/>
</dbReference>
<dbReference type="Proteomes" id="UP001068021">
    <property type="component" value="Unassembled WGS sequence"/>
</dbReference>
<gene>
    <name evidence="2" type="ORF">O3H35_09820</name>
    <name evidence="1" type="ORF">O3H54_04700</name>
</gene>
<dbReference type="EMBL" id="JAPVER010000018">
    <property type="protein sequence ID" value="MCZ3365174.1"/>
    <property type="molecule type" value="Genomic_DNA"/>
</dbReference>
<keyword evidence="3" id="KW-1185">Reference proteome</keyword>
<evidence type="ECO:0000313" key="1">
    <source>
        <dbReference type="EMBL" id="MCZ3365174.1"/>
    </source>
</evidence>
<dbReference type="EMBL" id="JAPVES010000030">
    <property type="protein sequence ID" value="MCZ3372929.1"/>
    <property type="molecule type" value="Genomic_DNA"/>
</dbReference>
<dbReference type="Pfam" id="PF08901">
    <property type="entry name" value="DUF1847"/>
    <property type="match status" value="1"/>
</dbReference>
<evidence type="ECO:0000313" key="2">
    <source>
        <dbReference type="EMBL" id="MCZ3372929.1"/>
    </source>
</evidence>
<name>A0A9E5DK28_9EURY</name>
<reference evidence="1" key="1">
    <citation type="submission" date="2022-12" db="EMBL/GenBank/DDBJ databases">
        <title>Reclassification of two methanogenic archaea species isolated from the Kolyma lowland permafrost.</title>
        <authorList>
            <person name="Trubitsyn V.E."/>
            <person name="Rivkina E.M."/>
            <person name="Shcherbakova V.A."/>
        </authorList>
    </citation>
    <scope>NUCLEOTIDE SEQUENCE</scope>
    <source>
        <strain evidence="1">M2</strain>
        <strain evidence="2">MK4</strain>
    </source>
</reference>